<dbReference type="AlphaFoldDB" id="A0ABD2NKW2"/>
<proteinExistence type="predicted"/>
<keyword evidence="4" id="KW-1185">Reference proteome</keyword>
<evidence type="ECO:0000256" key="2">
    <source>
        <dbReference type="SAM" id="MobiDB-lite"/>
    </source>
</evidence>
<dbReference type="EMBL" id="JABFTP020000124">
    <property type="protein sequence ID" value="KAL3279303.1"/>
    <property type="molecule type" value="Genomic_DNA"/>
</dbReference>
<name>A0ABD2NKW2_9CUCU</name>
<reference evidence="3 4" key="1">
    <citation type="journal article" date="2021" name="BMC Biol.">
        <title>Horizontally acquired antibacterial genes associated with adaptive radiation of ladybird beetles.</title>
        <authorList>
            <person name="Li H.S."/>
            <person name="Tang X.F."/>
            <person name="Huang Y.H."/>
            <person name="Xu Z.Y."/>
            <person name="Chen M.L."/>
            <person name="Du X.Y."/>
            <person name="Qiu B.Y."/>
            <person name="Chen P.T."/>
            <person name="Zhang W."/>
            <person name="Slipinski A."/>
            <person name="Escalona H.E."/>
            <person name="Waterhouse R.M."/>
            <person name="Zwick A."/>
            <person name="Pang H."/>
        </authorList>
    </citation>
    <scope>NUCLEOTIDE SEQUENCE [LARGE SCALE GENOMIC DNA]</scope>
    <source>
        <strain evidence="3">SYSU2018</strain>
    </source>
</reference>
<feature type="region of interest" description="Disordered" evidence="2">
    <location>
        <begin position="1"/>
        <end position="28"/>
    </location>
</feature>
<evidence type="ECO:0000313" key="3">
    <source>
        <dbReference type="EMBL" id="KAL3279303.1"/>
    </source>
</evidence>
<keyword evidence="1" id="KW-0175">Coiled coil</keyword>
<accession>A0ABD2NKW2</accession>
<feature type="coiled-coil region" evidence="1">
    <location>
        <begin position="94"/>
        <end position="121"/>
    </location>
</feature>
<evidence type="ECO:0000313" key="4">
    <source>
        <dbReference type="Proteomes" id="UP001516400"/>
    </source>
</evidence>
<evidence type="ECO:0000256" key="1">
    <source>
        <dbReference type="SAM" id="Coils"/>
    </source>
</evidence>
<gene>
    <name evidence="3" type="ORF">HHI36_016811</name>
</gene>
<organism evidence="3 4">
    <name type="scientific">Cryptolaemus montrouzieri</name>
    <dbReference type="NCBI Taxonomy" id="559131"/>
    <lineage>
        <taxon>Eukaryota</taxon>
        <taxon>Metazoa</taxon>
        <taxon>Ecdysozoa</taxon>
        <taxon>Arthropoda</taxon>
        <taxon>Hexapoda</taxon>
        <taxon>Insecta</taxon>
        <taxon>Pterygota</taxon>
        <taxon>Neoptera</taxon>
        <taxon>Endopterygota</taxon>
        <taxon>Coleoptera</taxon>
        <taxon>Polyphaga</taxon>
        <taxon>Cucujiformia</taxon>
        <taxon>Coccinelloidea</taxon>
        <taxon>Coccinellidae</taxon>
        <taxon>Scymninae</taxon>
        <taxon>Scymnini</taxon>
        <taxon>Cryptolaemus</taxon>
    </lineage>
</organism>
<protein>
    <submittedName>
        <fullName evidence="3">Uncharacterized protein</fullName>
    </submittedName>
</protein>
<comment type="caution">
    <text evidence="3">The sequence shown here is derived from an EMBL/GenBank/DDBJ whole genome shotgun (WGS) entry which is preliminary data.</text>
</comment>
<dbReference type="Proteomes" id="UP001516400">
    <property type="component" value="Unassembled WGS sequence"/>
</dbReference>
<sequence length="161" mass="18375">MIAPLPPGNEFNEEEVVESNKTNIDERVSEDEERVAVVLQAAGNDDTVLRKVVRVGHTGAKPRPAKAILSNPQVVQDILKRKIALLSENIKVGSDRTKMQHQRLQVELRELNARKKNREIDLSLKYVRGVPTTAKSNKKNRISYHLKDLLSECWRHENKTH</sequence>